<evidence type="ECO:0000313" key="3">
    <source>
        <dbReference type="Proteomes" id="UP000036873"/>
    </source>
</evidence>
<evidence type="ECO:0000259" key="1">
    <source>
        <dbReference type="Pfam" id="PF05651"/>
    </source>
</evidence>
<protein>
    <recommendedName>
        <fullName evidence="1">Putative sugar diacid recognition domain-containing protein</fullName>
    </recommendedName>
</protein>
<dbReference type="InterPro" id="IPR042070">
    <property type="entry name" value="PucR_C-HTH_sf"/>
</dbReference>
<accession>A0A0L6U093</accession>
<dbReference type="EMBL" id="LGYO01000022">
    <property type="protein sequence ID" value="KNZ41931.1"/>
    <property type="molecule type" value="Genomic_DNA"/>
</dbReference>
<proteinExistence type="predicted"/>
<dbReference type="InterPro" id="IPR008599">
    <property type="entry name" value="Diacid_rec"/>
</dbReference>
<organism evidence="2 3">
    <name type="scientific">Acetobacterium bakii</name>
    <dbReference type="NCBI Taxonomy" id="52689"/>
    <lineage>
        <taxon>Bacteria</taxon>
        <taxon>Bacillati</taxon>
        <taxon>Bacillota</taxon>
        <taxon>Clostridia</taxon>
        <taxon>Eubacteriales</taxon>
        <taxon>Eubacteriaceae</taxon>
        <taxon>Acetobacterium</taxon>
    </lineage>
</organism>
<dbReference type="STRING" id="52689.AKG39_09990"/>
<comment type="caution">
    <text evidence="2">The sequence shown here is derived from an EMBL/GenBank/DDBJ whole genome shotgun (WGS) entry which is preliminary data.</text>
</comment>
<name>A0A0L6U093_9FIRM</name>
<dbReference type="AlphaFoldDB" id="A0A0L6U093"/>
<sequence>MIDKSFAEKFIEEIRKYSSYNFLVFNRKGIILAATEKDREGAFHEASYSMMQENKEMIIIQHEDVKNYLGVKCGIDIIVSHNHNVIGAIGITGLPEEVHSTAMLAKMTFEVMFDYDNFRKQTRQNNNKNEEFYGMLLASDPENTDKLNTLAKKLDIKNDILRIPIAITTTSSNENIVLTSIQKSLQFTNQDFAFISRKQTVVVFKSLNEPSSDLFKEYRTAIFNFLFPICKTLEEKNVSYNYYVGSFQKSFNNYHFAYKHCLWLIERHRSLSFFYDYVDAYIQSVIPMQELNGIYQVLGAVMDESMRKDFFELFTVLRDCNYNLVDSSRKLYIHKNTLIFRLSKYKNFFGFNPLHDAEDRAFANYLCNFINLMS</sequence>
<reference evidence="3" key="1">
    <citation type="submission" date="2015-07" db="EMBL/GenBank/DDBJ databases">
        <title>Draft genome sequence of Acetobacterium bakii DSM 8293, a potential psychrophilic chemical producer through syngas fermentation.</title>
        <authorList>
            <person name="Song Y."/>
            <person name="Hwang S."/>
            <person name="Cho B.-K."/>
        </authorList>
    </citation>
    <scope>NUCLEOTIDE SEQUENCE [LARGE SCALE GENOMIC DNA]</scope>
    <source>
        <strain evidence="3">DSM 8239</strain>
    </source>
</reference>
<dbReference type="RefSeq" id="WP_050740247.1">
    <property type="nucleotide sequence ID" value="NZ_LGYO01000022.1"/>
</dbReference>
<feature type="domain" description="Putative sugar diacid recognition" evidence="1">
    <location>
        <begin position="2"/>
        <end position="133"/>
    </location>
</feature>
<keyword evidence="3" id="KW-1185">Reference proteome</keyword>
<dbReference type="Proteomes" id="UP000036873">
    <property type="component" value="Unassembled WGS sequence"/>
</dbReference>
<evidence type="ECO:0000313" key="2">
    <source>
        <dbReference type="EMBL" id="KNZ41931.1"/>
    </source>
</evidence>
<dbReference type="Gene3D" id="1.10.10.2840">
    <property type="entry name" value="PucR C-terminal helix-turn-helix domain"/>
    <property type="match status" value="1"/>
</dbReference>
<gene>
    <name evidence="2" type="ORF">AKG39_09990</name>
</gene>
<dbReference type="Pfam" id="PF05651">
    <property type="entry name" value="Diacid_rec"/>
    <property type="match status" value="1"/>
</dbReference>